<feature type="chain" id="PRO_5034253398" description="Glucose-methanol-choline oxidoreductase N-terminal domain-containing protein" evidence="7">
    <location>
        <begin position="22"/>
        <end position="601"/>
    </location>
</feature>
<dbReference type="RefSeq" id="XP_036626877.1">
    <property type="nucleotide sequence ID" value="XM_036781022.1"/>
</dbReference>
<feature type="active site" description="Proton donor" evidence="5">
    <location>
        <position position="537"/>
    </location>
</feature>
<feature type="binding site" evidence="6">
    <location>
        <position position="117"/>
    </location>
    <ligand>
        <name>FAD</name>
        <dbReference type="ChEBI" id="CHEBI:57692"/>
    </ligand>
</feature>
<dbReference type="Gene3D" id="3.50.50.60">
    <property type="entry name" value="FAD/NAD(P)-binding domain"/>
    <property type="match status" value="1"/>
</dbReference>
<comment type="caution">
    <text evidence="9">The sequence shown here is derived from an EMBL/GenBank/DDBJ whole genome shotgun (WGS) entry which is preliminary data.</text>
</comment>
<dbReference type="PANTHER" id="PTHR11552:SF147">
    <property type="entry name" value="CHOLINE DEHYDROGENASE, MITOCHONDRIAL"/>
    <property type="match status" value="1"/>
</dbReference>
<keyword evidence="3" id="KW-0285">Flavoprotein</keyword>
<organism evidence="9 10">
    <name type="scientific">Pleurotus ostreatus</name>
    <name type="common">Oyster mushroom</name>
    <name type="synonym">White-rot fungus</name>
    <dbReference type="NCBI Taxonomy" id="5322"/>
    <lineage>
        <taxon>Eukaryota</taxon>
        <taxon>Fungi</taxon>
        <taxon>Dikarya</taxon>
        <taxon>Basidiomycota</taxon>
        <taxon>Agaricomycotina</taxon>
        <taxon>Agaricomycetes</taxon>
        <taxon>Agaricomycetidae</taxon>
        <taxon>Agaricales</taxon>
        <taxon>Pleurotineae</taxon>
        <taxon>Pleurotaceae</taxon>
        <taxon>Pleurotus</taxon>
    </lineage>
</organism>
<comment type="similarity">
    <text evidence="2">Belongs to the GMC oxidoreductase family.</text>
</comment>
<dbReference type="AlphaFoldDB" id="A0A8H7DPC1"/>
<dbReference type="GeneID" id="59381356"/>
<comment type="cofactor">
    <cofactor evidence="1 6">
        <name>FAD</name>
        <dbReference type="ChEBI" id="CHEBI:57692"/>
    </cofactor>
</comment>
<dbReference type="Pfam" id="PF05199">
    <property type="entry name" value="GMC_oxred_C"/>
    <property type="match status" value="1"/>
</dbReference>
<evidence type="ECO:0000256" key="5">
    <source>
        <dbReference type="PIRSR" id="PIRSR000137-1"/>
    </source>
</evidence>
<feature type="active site" description="Proton acceptor" evidence="5">
    <location>
        <position position="580"/>
    </location>
</feature>
<evidence type="ECO:0000256" key="7">
    <source>
        <dbReference type="SAM" id="SignalP"/>
    </source>
</evidence>
<reference evidence="9" key="1">
    <citation type="submission" date="2019-07" db="EMBL/GenBank/DDBJ databases">
        <authorList>
            <person name="Palmer J.M."/>
        </authorList>
    </citation>
    <scope>NUCLEOTIDE SEQUENCE</scope>
    <source>
        <strain evidence="9">PC9</strain>
    </source>
</reference>
<protein>
    <recommendedName>
        <fullName evidence="8">Glucose-methanol-choline oxidoreductase N-terminal domain-containing protein</fullName>
    </recommendedName>
</protein>
<dbReference type="Pfam" id="PF00732">
    <property type="entry name" value="GMC_oxred_N"/>
    <property type="match status" value="1"/>
</dbReference>
<evidence type="ECO:0000256" key="3">
    <source>
        <dbReference type="ARBA" id="ARBA00022630"/>
    </source>
</evidence>
<dbReference type="Proteomes" id="UP000623687">
    <property type="component" value="Unassembled WGS sequence"/>
</dbReference>
<dbReference type="InterPro" id="IPR012132">
    <property type="entry name" value="GMC_OxRdtase"/>
</dbReference>
<evidence type="ECO:0000256" key="6">
    <source>
        <dbReference type="PIRSR" id="PIRSR000137-2"/>
    </source>
</evidence>
<dbReference type="GO" id="GO:0050660">
    <property type="term" value="F:flavin adenine dinucleotide binding"/>
    <property type="evidence" value="ECO:0007669"/>
    <property type="project" value="InterPro"/>
</dbReference>
<dbReference type="InterPro" id="IPR000172">
    <property type="entry name" value="GMC_OxRdtase_N"/>
</dbReference>
<keyword evidence="7" id="KW-0732">Signal</keyword>
<dbReference type="PANTHER" id="PTHR11552">
    <property type="entry name" value="GLUCOSE-METHANOL-CHOLINE GMC OXIDOREDUCTASE"/>
    <property type="match status" value="1"/>
</dbReference>
<evidence type="ECO:0000256" key="2">
    <source>
        <dbReference type="ARBA" id="ARBA00010790"/>
    </source>
</evidence>
<evidence type="ECO:0000256" key="1">
    <source>
        <dbReference type="ARBA" id="ARBA00001974"/>
    </source>
</evidence>
<evidence type="ECO:0000256" key="4">
    <source>
        <dbReference type="ARBA" id="ARBA00022827"/>
    </source>
</evidence>
<proteinExistence type="inferred from homology"/>
<keyword evidence="10" id="KW-1185">Reference proteome</keyword>
<dbReference type="VEuPathDB" id="FungiDB:PC9H_011538"/>
<dbReference type="EMBL" id="JACETU010000009">
    <property type="protein sequence ID" value="KAF7421019.1"/>
    <property type="molecule type" value="Genomic_DNA"/>
</dbReference>
<keyword evidence="4 6" id="KW-0274">FAD</keyword>
<accession>A0A8H7DPC1</accession>
<evidence type="ECO:0000313" key="10">
    <source>
        <dbReference type="Proteomes" id="UP000623687"/>
    </source>
</evidence>
<dbReference type="OrthoDB" id="269227at2759"/>
<feature type="binding site" evidence="6">
    <location>
        <position position="570"/>
    </location>
    <ligand>
        <name>FAD</name>
        <dbReference type="ChEBI" id="CHEBI:57692"/>
    </ligand>
</feature>
<dbReference type="InterPro" id="IPR007867">
    <property type="entry name" value="GMC_OxRtase_C"/>
</dbReference>
<evidence type="ECO:0000313" key="9">
    <source>
        <dbReference type="EMBL" id="KAF7421019.1"/>
    </source>
</evidence>
<dbReference type="SUPFAM" id="SSF54373">
    <property type="entry name" value="FAD-linked reductases, C-terminal domain"/>
    <property type="match status" value="1"/>
</dbReference>
<dbReference type="InterPro" id="IPR036188">
    <property type="entry name" value="FAD/NAD-bd_sf"/>
</dbReference>
<dbReference type="PIRSF" id="PIRSF000137">
    <property type="entry name" value="Alcohol_oxidase"/>
    <property type="match status" value="1"/>
</dbReference>
<feature type="binding site" evidence="6">
    <location>
        <begin position="125"/>
        <end position="128"/>
    </location>
    <ligand>
        <name>FAD</name>
        <dbReference type="ChEBI" id="CHEBI:57692"/>
    </ligand>
</feature>
<feature type="binding site" evidence="6">
    <location>
        <position position="265"/>
    </location>
    <ligand>
        <name>FAD</name>
        <dbReference type="ChEBI" id="CHEBI:57692"/>
    </ligand>
</feature>
<evidence type="ECO:0000259" key="8">
    <source>
        <dbReference type="PROSITE" id="PS00624"/>
    </source>
</evidence>
<gene>
    <name evidence="9" type="ORF">PC9H_011538</name>
</gene>
<dbReference type="PROSITE" id="PS00624">
    <property type="entry name" value="GMC_OXRED_2"/>
    <property type="match status" value="1"/>
</dbReference>
<dbReference type="SUPFAM" id="SSF51905">
    <property type="entry name" value="FAD/NAD(P)-binding domain"/>
    <property type="match status" value="1"/>
</dbReference>
<dbReference type="GO" id="GO:0016614">
    <property type="term" value="F:oxidoreductase activity, acting on CH-OH group of donors"/>
    <property type="evidence" value="ECO:0007669"/>
    <property type="project" value="InterPro"/>
</dbReference>
<sequence>MIPVRGLALLALSFFARSAIGAVFQDPSELRGTQYDFIVIGAGTAGNVIASRLSENPAWKVLVIEAGRSNEGYDSDLIKIPFMGPLASPNTSFDWNYTTTAQSALNNQVLTYPRGYVLGGSSSTNYMVYTRCASDGYDQFAEIAGDDGWTWDNLFPYIIKNEHHVPPNDGHNETGQFTPNLHGYEGPLFTSLPGFLTEIDDRVLATTQELAEFPFNEDFNSGNPLGVSWMQSTIKGPLRSSSATAFLTPALDSRNNIDLLYQTQVTKLFQTGTEHGLPVFRGVEFARSSSAPRFNLTASKEIVLSAGAVGTPQILMLSGIGEPSELRSVGIHPIVNLPEVGKNLQDHPIVPLQWSVNSNNTMDPILRGEQPAFDDAMNEYTTQGSGRIAANGVSNHMAYFRLPENSSVLATYGDPTPGPRTPHFEQAYGNGFFTTSQQIPTSGTYLTIINVVVSPTSRGTITLASSDPFAHPIIDPQLLATDFDMAVMVEAIKSSQRFTAAHAWDGYVTGIYTDAANTTTDAGIVEYVRQWATTIKHPFSTAAANADPNKGVVDGKLLLKKARGVRIVDGSVFPIIPGGHTQTPVYIIAERASDIIKAAWP</sequence>
<feature type="domain" description="Glucose-methanol-choline oxidoreductase N-terminal" evidence="8">
    <location>
        <begin position="307"/>
        <end position="321"/>
    </location>
</feature>
<dbReference type="Gene3D" id="3.30.560.10">
    <property type="entry name" value="Glucose Oxidase, domain 3"/>
    <property type="match status" value="1"/>
</dbReference>
<name>A0A8H7DPC1_PLEOS</name>
<feature type="signal peptide" evidence="7">
    <location>
        <begin position="1"/>
        <end position="21"/>
    </location>
</feature>